<sequence>MVLSQLTILRDNRFSPAALNSASRPGSRLPLMFAAYSSSISPPLLSRGLRPSSVRERSSLHHCDIVLMCCDEIVIPFSITDRHKMGCRLMSRHNRQTRATRLSVTVSRYKKTQKRASRHCCCRSSADTRDSRFDDLFPVVMATETRMWQPLSILLLTCSSEACDNCV</sequence>
<evidence type="ECO:0000313" key="1">
    <source>
        <dbReference type="EMBL" id="KAK2182447.1"/>
    </source>
</evidence>
<dbReference type="EMBL" id="JAODUO010000353">
    <property type="protein sequence ID" value="KAK2182447.1"/>
    <property type="molecule type" value="Genomic_DNA"/>
</dbReference>
<comment type="caution">
    <text evidence="1">The sequence shown here is derived from an EMBL/GenBank/DDBJ whole genome shotgun (WGS) entry which is preliminary data.</text>
</comment>
<evidence type="ECO:0000313" key="2">
    <source>
        <dbReference type="Proteomes" id="UP001209878"/>
    </source>
</evidence>
<gene>
    <name evidence="1" type="ORF">NP493_353g02021</name>
</gene>
<organism evidence="1 2">
    <name type="scientific">Ridgeia piscesae</name>
    <name type="common">Tubeworm</name>
    <dbReference type="NCBI Taxonomy" id="27915"/>
    <lineage>
        <taxon>Eukaryota</taxon>
        <taxon>Metazoa</taxon>
        <taxon>Spiralia</taxon>
        <taxon>Lophotrochozoa</taxon>
        <taxon>Annelida</taxon>
        <taxon>Polychaeta</taxon>
        <taxon>Sedentaria</taxon>
        <taxon>Canalipalpata</taxon>
        <taxon>Sabellida</taxon>
        <taxon>Siboglinidae</taxon>
        <taxon>Ridgeia</taxon>
    </lineage>
</organism>
<accession>A0AAD9L413</accession>
<protein>
    <submittedName>
        <fullName evidence="1">Uncharacterized protein</fullName>
    </submittedName>
</protein>
<name>A0AAD9L413_RIDPI</name>
<proteinExistence type="predicted"/>
<keyword evidence="2" id="KW-1185">Reference proteome</keyword>
<reference evidence="1" key="1">
    <citation type="journal article" date="2023" name="Mol. Biol. Evol.">
        <title>Third-Generation Sequencing Reveals the Adaptive Role of the Epigenome in Three Deep-Sea Polychaetes.</title>
        <authorList>
            <person name="Perez M."/>
            <person name="Aroh O."/>
            <person name="Sun Y."/>
            <person name="Lan Y."/>
            <person name="Juniper S.K."/>
            <person name="Young C.R."/>
            <person name="Angers B."/>
            <person name="Qian P.Y."/>
        </authorList>
    </citation>
    <scope>NUCLEOTIDE SEQUENCE</scope>
    <source>
        <strain evidence="1">R07B-5</strain>
    </source>
</reference>
<dbReference type="AlphaFoldDB" id="A0AAD9L413"/>
<dbReference type="Proteomes" id="UP001209878">
    <property type="component" value="Unassembled WGS sequence"/>
</dbReference>